<dbReference type="SUPFAM" id="SSF53597">
    <property type="entry name" value="Dihydrofolate reductase-like"/>
    <property type="match status" value="1"/>
</dbReference>
<dbReference type="GO" id="GO:0004146">
    <property type="term" value="F:dihydrofolate reductase activity"/>
    <property type="evidence" value="ECO:0007669"/>
    <property type="project" value="UniProtKB-EC"/>
</dbReference>
<dbReference type="AlphaFoldDB" id="A0A942E1L5"/>
<proteinExistence type="predicted"/>
<keyword evidence="1" id="KW-0560">Oxidoreductase</keyword>
<evidence type="ECO:0000313" key="1">
    <source>
        <dbReference type="EMBL" id="MBS3649300.1"/>
    </source>
</evidence>
<keyword evidence="2" id="KW-1185">Reference proteome</keyword>
<dbReference type="Gene3D" id="3.40.430.10">
    <property type="entry name" value="Dihydrofolate Reductase, subunit A"/>
    <property type="match status" value="1"/>
</dbReference>
<sequence>MKHTVVRVMCAIGQSGQLGLDGGLPWEGNRAPIYRADVARFFELTRGHVLLAGPKTIASVPDYARTDRELVVVRSSMDPEETLSRFAGRIVFIGGGPPVWDAYARFVSHWDITRLPYDGPADRWFNPNWLLGKT</sequence>
<comment type="caution">
    <text evidence="1">The sequence shown here is derived from an EMBL/GenBank/DDBJ whole genome shotgun (WGS) entry which is preliminary data.</text>
</comment>
<protein>
    <submittedName>
        <fullName evidence="1">Dihydrofolate reductase</fullName>
        <ecNumber evidence="1">1.5.1.3</ecNumber>
    </submittedName>
</protein>
<dbReference type="EC" id="1.5.1.3" evidence="1"/>
<dbReference type="InterPro" id="IPR024072">
    <property type="entry name" value="DHFR-like_dom_sf"/>
</dbReference>
<dbReference type="Proteomes" id="UP000680348">
    <property type="component" value="Unassembled WGS sequence"/>
</dbReference>
<evidence type="ECO:0000313" key="2">
    <source>
        <dbReference type="Proteomes" id="UP000680348"/>
    </source>
</evidence>
<accession>A0A942E1L5</accession>
<reference evidence="1" key="1">
    <citation type="submission" date="2021-04" db="EMBL/GenBank/DDBJ databases">
        <title>Pseudaminobacter soli sp. nov., isolated from paddy soil contaminated by heavy metals.</title>
        <authorList>
            <person name="Zhang K."/>
        </authorList>
    </citation>
    <scope>NUCLEOTIDE SEQUENCE</scope>
    <source>
        <strain evidence="1">19-2017</strain>
    </source>
</reference>
<name>A0A942E1L5_9HYPH</name>
<dbReference type="RefSeq" id="WP_188254858.1">
    <property type="nucleotide sequence ID" value="NZ_JABVCF010000005.1"/>
</dbReference>
<dbReference type="EMBL" id="JAGWCR010000005">
    <property type="protein sequence ID" value="MBS3649300.1"/>
    <property type="molecule type" value="Genomic_DNA"/>
</dbReference>
<organism evidence="1 2">
    <name type="scientific">Pseudaminobacter soli</name>
    <name type="common">ex Zhang et al. 2022</name>
    <dbReference type="NCBI Taxonomy" id="2831468"/>
    <lineage>
        <taxon>Bacteria</taxon>
        <taxon>Pseudomonadati</taxon>
        <taxon>Pseudomonadota</taxon>
        <taxon>Alphaproteobacteria</taxon>
        <taxon>Hyphomicrobiales</taxon>
        <taxon>Phyllobacteriaceae</taxon>
        <taxon>Pseudaminobacter</taxon>
    </lineage>
</organism>
<gene>
    <name evidence="1" type="ORF">KEU06_11830</name>
</gene>